<comment type="caution">
    <text evidence="1">The sequence shown here is derived from an EMBL/GenBank/DDBJ whole genome shotgun (WGS) entry which is preliminary data.</text>
</comment>
<proteinExistence type="predicted"/>
<dbReference type="EMBL" id="CARXXK010000001">
    <property type="protein sequence ID" value="CAI6349634.1"/>
    <property type="molecule type" value="Genomic_DNA"/>
</dbReference>
<protein>
    <submittedName>
        <fullName evidence="1">Uncharacterized protein</fullName>
    </submittedName>
</protein>
<name>A0AAV0VZM6_9HEMI</name>
<sequence length="107" mass="12051">MYSVQATDSQAQQFLKQEISTTTAIQLHRQRRTIPTTPSYRIFVQVVVPRSYVNVTEGHQPPKPNPTYPNNGGELLKFLNEFKAIPNRLIALLTTALSNLTNINNAN</sequence>
<gene>
    <name evidence="1" type="ORF">MEUPH1_LOCUS6175</name>
</gene>
<dbReference type="Proteomes" id="UP001160148">
    <property type="component" value="Unassembled WGS sequence"/>
</dbReference>
<evidence type="ECO:0000313" key="2">
    <source>
        <dbReference type="Proteomes" id="UP001160148"/>
    </source>
</evidence>
<accession>A0AAV0VZM6</accession>
<evidence type="ECO:0000313" key="1">
    <source>
        <dbReference type="EMBL" id="CAI6349634.1"/>
    </source>
</evidence>
<dbReference type="AlphaFoldDB" id="A0AAV0VZM6"/>
<reference evidence="1 2" key="1">
    <citation type="submission" date="2023-01" db="EMBL/GenBank/DDBJ databases">
        <authorList>
            <person name="Whitehead M."/>
        </authorList>
    </citation>
    <scope>NUCLEOTIDE SEQUENCE [LARGE SCALE GENOMIC DNA]</scope>
</reference>
<keyword evidence="2" id="KW-1185">Reference proteome</keyword>
<organism evidence="1 2">
    <name type="scientific">Macrosiphum euphorbiae</name>
    <name type="common">potato aphid</name>
    <dbReference type="NCBI Taxonomy" id="13131"/>
    <lineage>
        <taxon>Eukaryota</taxon>
        <taxon>Metazoa</taxon>
        <taxon>Ecdysozoa</taxon>
        <taxon>Arthropoda</taxon>
        <taxon>Hexapoda</taxon>
        <taxon>Insecta</taxon>
        <taxon>Pterygota</taxon>
        <taxon>Neoptera</taxon>
        <taxon>Paraneoptera</taxon>
        <taxon>Hemiptera</taxon>
        <taxon>Sternorrhyncha</taxon>
        <taxon>Aphidomorpha</taxon>
        <taxon>Aphidoidea</taxon>
        <taxon>Aphididae</taxon>
        <taxon>Macrosiphini</taxon>
        <taxon>Macrosiphum</taxon>
    </lineage>
</organism>